<dbReference type="OrthoDB" id="417697at2759"/>
<accession>A0A6A6E6Q0</accession>
<keyword evidence="1" id="KW-0489">Methyltransferase</keyword>
<dbReference type="AlphaFoldDB" id="A0A6A6E6Q0"/>
<gene>
    <name evidence="1" type="ORF">K469DRAFT_725113</name>
</gene>
<dbReference type="Proteomes" id="UP000800200">
    <property type="component" value="Unassembled WGS sequence"/>
</dbReference>
<keyword evidence="2" id="KW-1185">Reference proteome</keyword>
<dbReference type="CDD" id="cd02440">
    <property type="entry name" value="AdoMet_MTases"/>
    <property type="match status" value="1"/>
</dbReference>
<dbReference type="PANTHER" id="PTHR43591">
    <property type="entry name" value="METHYLTRANSFERASE"/>
    <property type="match status" value="1"/>
</dbReference>
<reference evidence="1" key="1">
    <citation type="journal article" date="2020" name="Stud. Mycol.">
        <title>101 Dothideomycetes genomes: a test case for predicting lifestyles and emergence of pathogens.</title>
        <authorList>
            <person name="Haridas S."/>
            <person name="Albert R."/>
            <person name="Binder M."/>
            <person name="Bloem J."/>
            <person name="Labutti K."/>
            <person name="Salamov A."/>
            <person name="Andreopoulos B."/>
            <person name="Baker S."/>
            <person name="Barry K."/>
            <person name="Bills G."/>
            <person name="Bluhm B."/>
            <person name="Cannon C."/>
            <person name="Castanera R."/>
            <person name="Culley D."/>
            <person name="Daum C."/>
            <person name="Ezra D."/>
            <person name="Gonzalez J."/>
            <person name="Henrissat B."/>
            <person name="Kuo A."/>
            <person name="Liang C."/>
            <person name="Lipzen A."/>
            <person name="Lutzoni F."/>
            <person name="Magnuson J."/>
            <person name="Mondo S."/>
            <person name="Nolan M."/>
            <person name="Ohm R."/>
            <person name="Pangilinan J."/>
            <person name="Park H.-J."/>
            <person name="Ramirez L."/>
            <person name="Alfaro M."/>
            <person name="Sun H."/>
            <person name="Tritt A."/>
            <person name="Yoshinaga Y."/>
            <person name="Zwiers L.-H."/>
            <person name="Turgeon B."/>
            <person name="Goodwin S."/>
            <person name="Spatafora J."/>
            <person name="Crous P."/>
            <person name="Grigoriev I."/>
        </authorList>
    </citation>
    <scope>NUCLEOTIDE SEQUENCE</scope>
    <source>
        <strain evidence="1">CBS 207.26</strain>
    </source>
</reference>
<dbReference type="InterPro" id="IPR029063">
    <property type="entry name" value="SAM-dependent_MTases_sf"/>
</dbReference>
<proteinExistence type="predicted"/>
<dbReference type="SUPFAM" id="SSF53335">
    <property type="entry name" value="S-adenosyl-L-methionine-dependent methyltransferases"/>
    <property type="match status" value="1"/>
</dbReference>
<evidence type="ECO:0000313" key="2">
    <source>
        <dbReference type="Proteomes" id="UP000800200"/>
    </source>
</evidence>
<dbReference type="GO" id="GO:0008168">
    <property type="term" value="F:methyltransferase activity"/>
    <property type="evidence" value="ECO:0007669"/>
    <property type="project" value="UniProtKB-KW"/>
</dbReference>
<dbReference type="Pfam" id="PF13489">
    <property type="entry name" value="Methyltransf_23"/>
    <property type="match status" value="1"/>
</dbReference>
<dbReference type="EMBL" id="ML994626">
    <property type="protein sequence ID" value="KAF2187591.1"/>
    <property type="molecule type" value="Genomic_DNA"/>
</dbReference>
<dbReference type="Gene3D" id="3.40.50.150">
    <property type="entry name" value="Vaccinia Virus protein VP39"/>
    <property type="match status" value="1"/>
</dbReference>
<evidence type="ECO:0000313" key="1">
    <source>
        <dbReference type="EMBL" id="KAF2187591.1"/>
    </source>
</evidence>
<name>A0A6A6E6Q0_9PEZI</name>
<dbReference type="PANTHER" id="PTHR43591:SF50">
    <property type="entry name" value="METHYLTRANSFERASE DOMAIN-CONTAINING PROTEIN-RELATED"/>
    <property type="match status" value="1"/>
</dbReference>
<keyword evidence="1" id="KW-0808">Transferase</keyword>
<sequence>MASTESESRPYPLRRNALASTRLNFNHFWMKNLAGYLLHPKIPTEQDNIRIADLGTGTGLWASEVAAALPNAKVDAVDISADQFPPEAFRPPNLRFWTHNCFESFPAEYLGKFDAVNLKFWLCIVNDDVAKKLFKNVITLLKPGGYLQWFEPQPRTARVRGRTGGAPTPACDKLIETWKKPAAHSSYDWVHALPQLFEEHNLHVEAEDRHENPDHYMPVAAQSTFLGQSEYFREHPEVEKHSDQLAAEFATGAFVDVTWTCVLGRKRI</sequence>
<dbReference type="GO" id="GO:0032259">
    <property type="term" value="P:methylation"/>
    <property type="evidence" value="ECO:0007669"/>
    <property type="project" value="UniProtKB-KW"/>
</dbReference>
<protein>
    <submittedName>
        <fullName evidence="1">S-adenosyl-L-methionine-dependent methyltransferase</fullName>
    </submittedName>
</protein>
<organism evidence="1 2">
    <name type="scientific">Zopfia rhizophila CBS 207.26</name>
    <dbReference type="NCBI Taxonomy" id="1314779"/>
    <lineage>
        <taxon>Eukaryota</taxon>
        <taxon>Fungi</taxon>
        <taxon>Dikarya</taxon>
        <taxon>Ascomycota</taxon>
        <taxon>Pezizomycotina</taxon>
        <taxon>Dothideomycetes</taxon>
        <taxon>Dothideomycetes incertae sedis</taxon>
        <taxon>Zopfiaceae</taxon>
        <taxon>Zopfia</taxon>
    </lineage>
</organism>